<reference evidence="17 18" key="1">
    <citation type="submission" date="2017-08" db="EMBL/GenBank/DDBJ databases">
        <title>Fine stratification of microbial communities through a metagenomic profile of the photic zone.</title>
        <authorList>
            <person name="Haro-Moreno J.M."/>
            <person name="Lopez-Perez M."/>
            <person name="De La Torre J."/>
            <person name="Picazo A."/>
            <person name="Camacho A."/>
            <person name="Rodriguez-Valera F."/>
        </authorList>
    </citation>
    <scope>NUCLEOTIDE SEQUENCE [LARGE SCALE GENOMIC DNA]</scope>
    <source>
        <strain evidence="17">MED-G24</strain>
    </source>
</reference>
<keyword evidence="4 15" id="KW-0285">Flavoprotein</keyword>
<sequence>MVEVVRGTINLAPKHRRTVVTIGNFDGVHLGHQKILERVRARADELGVPTMLICFEPQPKEFFHAFNAPARLTRFREKVELLDQHGIDYVLCFKFDERTRAMSADEFVDVLVSRIQVSALFVGDDFRFGADRGGDFAMLSAKGEAHGFEVTDMFSLTQDDLRVSSTRIRECLQSGDFDEAQSLLGHPYTIVGNVIHGRRLGQTIGVPTANILLHRYKAPISGVYAVEVDNVEPGKTLFGVANFGFRPTIEEETVVPVLEVHIFDFNGNIYGQCVRVTFRNKIREEKKFSGLDALKAAIMDDMVFARTFFGLTSG</sequence>
<evidence type="ECO:0000256" key="11">
    <source>
        <dbReference type="ARBA" id="ARBA00022840"/>
    </source>
</evidence>
<name>A0A2A5WYR1_9GAMM</name>
<dbReference type="InterPro" id="IPR014729">
    <property type="entry name" value="Rossmann-like_a/b/a_fold"/>
</dbReference>
<keyword evidence="7 15" id="KW-0548">Nucleotidyltransferase</keyword>
<dbReference type="InterPro" id="IPR015864">
    <property type="entry name" value="FAD_synthase"/>
</dbReference>
<dbReference type="NCBIfam" id="NF004163">
    <property type="entry name" value="PRK05627.1-6"/>
    <property type="match status" value="1"/>
</dbReference>
<keyword evidence="10 15" id="KW-0274">FAD</keyword>
<dbReference type="Proteomes" id="UP000219327">
    <property type="component" value="Unassembled WGS sequence"/>
</dbReference>
<keyword evidence="5 15" id="KW-0288">FMN</keyword>
<dbReference type="NCBIfam" id="NF004162">
    <property type="entry name" value="PRK05627.1-5"/>
    <property type="match status" value="1"/>
</dbReference>
<dbReference type="CDD" id="cd02064">
    <property type="entry name" value="FAD_synthetase_N"/>
    <property type="match status" value="1"/>
</dbReference>
<dbReference type="Pfam" id="PF06574">
    <property type="entry name" value="FAD_syn"/>
    <property type="match status" value="1"/>
</dbReference>
<accession>A0A2A5WYR1</accession>
<dbReference type="InterPro" id="IPR002606">
    <property type="entry name" value="Riboflavin_kinase_bac"/>
</dbReference>
<dbReference type="PIRSF" id="PIRSF004491">
    <property type="entry name" value="FAD_Synth"/>
    <property type="match status" value="1"/>
</dbReference>
<dbReference type="NCBIfam" id="NF004159">
    <property type="entry name" value="PRK05627.1-2"/>
    <property type="match status" value="1"/>
</dbReference>
<evidence type="ECO:0000256" key="7">
    <source>
        <dbReference type="ARBA" id="ARBA00022695"/>
    </source>
</evidence>
<dbReference type="SUPFAM" id="SSF82114">
    <property type="entry name" value="Riboflavin kinase-like"/>
    <property type="match status" value="1"/>
</dbReference>
<comment type="function">
    <text evidence="1">Catalyzes the phosphorylation of riboflavin to FMN followed by the adenylation of FMN to FAD.</text>
</comment>
<dbReference type="InterPro" id="IPR004821">
    <property type="entry name" value="Cyt_trans-like"/>
</dbReference>
<dbReference type="NCBIfam" id="TIGR00083">
    <property type="entry name" value="ribF"/>
    <property type="match status" value="1"/>
</dbReference>
<evidence type="ECO:0000256" key="5">
    <source>
        <dbReference type="ARBA" id="ARBA00022643"/>
    </source>
</evidence>
<comment type="pathway">
    <text evidence="3 15">Cofactor biosynthesis; FMN biosynthesis; FMN from riboflavin (ATP route): step 1/1.</text>
</comment>
<dbReference type="GO" id="GO:0009231">
    <property type="term" value="P:riboflavin biosynthetic process"/>
    <property type="evidence" value="ECO:0007669"/>
    <property type="project" value="InterPro"/>
</dbReference>
<evidence type="ECO:0000256" key="14">
    <source>
        <dbReference type="ARBA" id="ARBA00049494"/>
    </source>
</evidence>
<keyword evidence="12" id="KW-0511">Multifunctional enzyme</keyword>
<dbReference type="EC" id="2.7.1.26" evidence="15"/>
<gene>
    <name evidence="17" type="ORF">CNE99_01515</name>
</gene>
<keyword evidence="11 15" id="KW-0067">ATP-binding</keyword>
<dbReference type="NCBIfam" id="TIGR00125">
    <property type="entry name" value="cyt_tran_rel"/>
    <property type="match status" value="1"/>
</dbReference>
<dbReference type="GO" id="GO:0003919">
    <property type="term" value="F:FMN adenylyltransferase activity"/>
    <property type="evidence" value="ECO:0007669"/>
    <property type="project" value="UniProtKB-UniRule"/>
</dbReference>
<dbReference type="PANTHER" id="PTHR22749">
    <property type="entry name" value="RIBOFLAVIN KINASE/FMN ADENYLYLTRANSFERASE"/>
    <property type="match status" value="1"/>
</dbReference>
<organism evidence="17 18">
    <name type="scientific">OM182 bacterium MED-G24</name>
    <dbReference type="NCBI Taxonomy" id="1986255"/>
    <lineage>
        <taxon>Bacteria</taxon>
        <taxon>Pseudomonadati</taxon>
        <taxon>Pseudomonadota</taxon>
        <taxon>Gammaproteobacteria</taxon>
        <taxon>OMG group</taxon>
        <taxon>OM182 clade</taxon>
    </lineage>
</organism>
<dbReference type="GO" id="GO:0005524">
    <property type="term" value="F:ATP binding"/>
    <property type="evidence" value="ECO:0007669"/>
    <property type="project" value="UniProtKB-UniRule"/>
</dbReference>
<dbReference type="AlphaFoldDB" id="A0A2A5WYR1"/>
<dbReference type="EMBL" id="NTKD01000004">
    <property type="protein sequence ID" value="PDH41448.1"/>
    <property type="molecule type" value="Genomic_DNA"/>
</dbReference>
<dbReference type="InterPro" id="IPR023468">
    <property type="entry name" value="Riboflavin_kinase"/>
</dbReference>
<evidence type="ECO:0000256" key="13">
    <source>
        <dbReference type="ARBA" id="ARBA00047880"/>
    </source>
</evidence>
<evidence type="ECO:0000256" key="12">
    <source>
        <dbReference type="ARBA" id="ARBA00023268"/>
    </source>
</evidence>
<dbReference type="EC" id="2.7.7.2" evidence="15"/>
<dbReference type="InterPro" id="IPR015865">
    <property type="entry name" value="Riboflavin_kinase_bac/euk"/>
</dbReference>
<comment type="pathway">
    <text evidence="2 15">Cofactor biosynthesis; FAD biosynthesis; FAD from FMN: step 1/1.</text>
</comment>
<evidence type="ECO:0000313" key="18">
    <source>
        <dbReference type="Proteomes" id="UP000219327"/>
    </source>
</evidence>
<keyword evidence="9 15" id="KW-0418">Kinase</keyword>
<evidence type="ECO:0000256" key="9">
    <source>
        <dbReference type="ARBA" id="ARBA00022777"/>
    </source>
</evidence>
<evidence type="ECO:0000256" key="4">
    <source>
        <dbReference type="ARBA" id="ARBA00022630"/>
    </source>
</evidence>
<dbReference type="Gene3D" id="3.40.50.620">
    <property type="entry name" value="HUPs"/>
    <property type="match status" value="1"/>
</dbReference>
<evidence type="ECO:0000256" key="8">
    <source>
        <dbReference type="ARBA" id="ARBA00022741"/>
    </source>
</evidence>
<dbReference type="Pfam" id="PF01687">
    <property type="entry name" value="Flavokinase"/>
    <property type="match status" value="1"/>
</dbReference>
<dbReference type="GO" id="GO:0006747">
    <property type="term" value="P:FAD biosynthetic process"/>
    <property type="evidence" value="ECO:0007669"/>
    <property type="project" value="UniProtKB-UniRule"/>
</dbReference>
<dbReference type="GO" id="GO:0009398">
    <property type="term" value="P:FMN biosynthetic process"/>
    <property type="evidence" value="ECO:0007669"/>
    <property type="project" value="UniProtKB-UniRule"/>
</dbReference>
<evidence type="ECO:0000256" key="1">
    <source>
        <dbReference type="ARBA" id="ARBA00002121"/>
    </source>
</evidence>
<dbReference type="FunFam" id="3.40.50.620:FF:000021">
    <property type="entry name" value="Riboflavin biosynthesis protein"/>
    <property type="match status" value="1"/>
</dbReference>
<dbReference type="SUPFAM" id="SSF52374">
    <property type="entry name" value="Nucleotidylyl transferase"/>
    <property type="match status" value="1"/>
</dbReference>
<comment type="similarity">
    <text evidence="15">Belongs to the ribF family.</text>
</comment>
<evidence type="ECO:0000256" key="6">
    <source>
        <dbReference type="ARBA" id="ARBA00022679"/>
    </source>
</evidence>
<protein>
    <recommendedName>
        <fullName evidence="15">Riboflavin biosynthesis protein</fullName>
    </recommendedName>
    <domain>
        <recommendedName>
            <fullName evidence="15">Riboflavin kinase</fullName>
            <ecNumber evidence="15">2.7.1.26</ecNumber>
        </recommendedName>
        <alternativeName>
            <fullName evidence="15">Flavokinase</fullName>
        </alternativeName>
    </domain>
    <domain>
        <recommendedName>
            <fullName evidence="15">FMN adenylyltransferase</fullName>
            <ecNumber evidence="15">2.7.7.2</ecNumber>
        </recommendedName>
        <alternativeName>
            <fullName evidence="15">FAD pyrophosphorylase</fullName>
        </alternativeName>
        <alternativeName>
            <fullName evidence="15">FAD synthase</fullName>
        </alternativeName>
    </domain>
</protein>
<evidence type="ECO:0000256" key="2">
    <source>
        <dbReference type="ARBA" id="ARBA00004726"/>
    </source>
</evidence>
<comment type="catalytic activity">
    <reaction evidence="13 15">
        <text>riboflavin + ATP = FMN + ADP + H(+)</text>
        <dbReference type="Rhea" id="RHEA:14357"/>
        <dbReference type="ChEBI" id="CHEBI:15378"/>
        <dbReference type="ChEBI" id="CHEBI:30616"/>
        <dbReference type="ChEBI" id="CHEBI:57986"/>
        <dbReference type="ChEBI" id="CHEBI:58210"/>
        <dbReference type="ChEBI" id="CHEBI:456216"/>
        <dbReference type="EC" id="2.7.1.26"/>
    </reaction>
</comment>
<keyword evidence="6 15" id="KW-0808">Transferase</keyword>
<proteinExistence type="inferred from homology"/>
<comment type="catalytic activity">
    <reaction evidence="14 15">
        <text>FMN + ATP + H(+) = FAD + diphosphate</text>
        <dbReference type="Rhea" id="RHEA:17237"/>
        <dbReference type="ChEBI" id="CHEBI:15378"/>
        <dbReference type="ChEBI" id="CHEBI:30616"/>
        <dbReference type="ChEBI" id="CHEBI:33019"/>
        <dbReference type="ChEBI" id="CHEBI:57692"/>
        <dbReference type="ChEBI" id="CHEBI:58210"/>
        <dbReference type="EC" id="2.7.7.2"/>
    </reaction>
</comment>
<keyword evidence="8 15" id="KW-0547">Nucleotide-binding</keyword>
<dbReference type="UniPathway" id="UPA00276">
    <property type="reaction ID" value="UER00406"/>
</dbReference>
<dbReference type="SMART" id="SM00904">
    <property type="entry name" value="Flavokinase"/>
    <property type="match status" value="1"/>
</dbReference>
<evidence type="ECO:0000313" key="17">
    <source>
        <dbReference type="EMBL" id="PDH41448.1"/>
    </source>
</evidence>
<evidence type="ECO:0000256" key="3">
    <source>
        <dbReference type="ARBA" id="ARBA00005201"/>
    </source>
</evidence>
<evidence type="ECO:0000256" key="15">
    <source>
        <dbReference type="PIRNR" id="PIRNR004491"/>
    </source>
</evidence>
<dbReference type="Gene3D" id="2.40.30.30">
    <property type="entry name" value="Riboflavin kinase-like"/>
    <property type="match status" value="1"/>
</dbReference>
<dbReference type="UniPathway" id="UPA00277">
    <property type="reaction ID" value="UER00407"/>
</dbReference>
<dbReference type="NCBIfam" id="NF004160">
    <property type="entry name" value="PRK05627.1-3"/>
    <property type="match status" value="1"/>
</dbReference>
<comment type="caution">
    <text evidence="17">The sequence shown here is derived from an EMBL/GenBank/DDBJ whole genome shotgun (WGS) entry which is preliminary data.</text>
</comment>
<evidence type="ECO:0000256" key="10">
    <source>
        <dbReference type="ARBA" id="ARBA00022827"/>
    </source>
</evidence>
<dbReference type="GO" id="GO:0008531">
    <property type="term" value="F:riboflavin kinase activity"/>
    <property type="evidence" value="ECO:0007669"/>
    <property type="project" value="UniProtKB-UniRule"/>
</dbReference>
<dbReference type="InterPro" id="IPR023465">
    <property type="entry name" value="Riboflavin_kinase_dom_sf"/>
</dbReference>
<evidence type="ECO:0000259" key="16">
    <source>
        <dbReference type="SMART" id="SM00904"/>
    </source>
</evidence>
<dbReference type="PANTHER" id="PTHR22749:SF6">
    <property type="entry name" value="RIBOFLAVIN KINASE"/>
    <property type="match status" value="1"/>
</dbReference>
<feature type="domain" description="Riboflavin kinase" evidence="16">
    <location>
        <begin position="183"/>
        <end position="310"/>
    </location>
</feature>